<dbReference type="AlphaFoldDB" id="A0A5N6LKS1"/>
<protein>
    <submittedName>
        <fullName evidence="2">Uncharacterized protein</fullName>
    </submittedName>
</protein>
<dbReference type="Proteomes" id="UP000326396">
    <property type="component" value="Linkage Group LG9"/>
</dbReference>
<feature type="compositionally biased region" description="Basic and acidic residues" evidence="1">
    <location>
        <begin position="75"/>
        <end position="102"/>
    </location>
</feature>
<name>A0A5N6LKS1_9ASTR</name>
<dbReference type="EMBL" id="SZYD01000019">
    <property type="protein sequence ID" value="KAD2392805.1"/>
    <property type="molecule type" value="Genomic_DNA"/>
</dbReference>
<accession>A0A5N6LKS1</accession>
<evidence type="ECO:0000313" key="2">
    <source>
        <dbReference type="EMBL" id="KAD2392805.1"/>
    </source>
</evidence>
<proteinExistence type="predicted"/>
<gene>
    <name evidence="2" type="ORF">E3N88_39782</name>
</gene>
<feature type="region of interest" description="Disordered" evidence="1">
    <location>
        <begin position="64"/>
        <end position="115"/>
    </location>
</feature>
<keyword evidence="3" id="KW-1185">Reference proteome</keyword>
<reference evidence="2 3" key="1">
    <citation type="submission" date="2019-05" db="EMBL/GenBank/DDBJ databases">
        <title>Mikania micrantha, genome provides insights into the molecular mechanism of rapid growth.</title>
        <authorList>
            <person name="Liu B."/>
        </authorList>
    </citation>
    <scope>NUCLEOTIDE SEQUENCE [LARGE SCALE GENOMIC DNA]</scope>
    <source>
        <strain evidence="2">NLD-2019</strain>
        <tissue evidence="2">Leaf</tissue>
    </source>
</reference>
<organism evidence="2 3">
    <name type="scientific">Mikania micrantha</name>
    <name type="common">bitter vine</name>
    <dbReference type="NCBI Taxonomy" id="192012"/>
    <lineage>
        <taxon>Eukaryota</taxon>
        <taxon>Viridiplantae</taxon>
        <taxon>Streptophyta</taxon>
        <taxon>Embryophyta</taxon>
        <taxon>Tracheophyta</taxon>
        <taxon>Spermatophyta</taxon>
        <taxon>Magnoliopsida</taxon>
        <taxon>eudicotyledons</taxon>
        <taxon>Gunneridae</taxon>
        <taxon>Pentapetalae</taxon>
        <taxon>asterids</taxon>
        <taxon>campanulids</taxon>
        <taxon>Asterales</taxon>
        <taxon>Asteraceae</taxon>
        <taxon>Asteroideae</taxon>
        <taxon>Heliantheae alliance</taxon>
        <taxon>Eupatorieae</taxon>
        <taxon>Mikania</taxon>
    </lineage>
</organism>
<sequence>MDSSLSFIPEYEPVDLDQNYTAKDQIINNLREGMLAFVDHIKLQRKEIFYLMEENEKLRKEVDALKGTNSYEQQKANDDDKGDKADDDQDGKYDDDNADYKDATPPAPCAESTAR</sequence>
<evidence type="ECO:0000313" key="3">
    <source>
        <dbReference type="Proteomes" id="UP000326396"/>
    </source>
</evidence>
<evidence type="ECO:0000256" key="1">
    <source>
        <dbReference type="SAM" id="MobiDB-lite"/>
    </source>
</evidence>
<comment type="caution">
    <text evidence="2">The sequence shown here is derived from an EMBL/GenBank/DDBJ whole genome shotgun (WGS) entry which is preliminary data.</text>
</comment>